<dbReference type="Proteomes" id="UP001604277">
    <property type="component" value="Unassembled WGS sequence"/>
</dbReference>
<dbReference type="EMBL" id="JBFOLJ010000002">
    <property type="protein sequence ID" value="KAL2551710.1"/>
    <property type="molecule type" value="Genomic_DNA"/>
</dbReference>
<name>A0ABD1WQF9_9LAMI</name>
<feature type="compositionally biased region" description="Basic and acidic residues" evidence="1">
    <location>
        <begin position="81"/>
        <end position="93"/>
    </location>
</feature>
<feature type="compositionally biased region" description="Basic and acidic residues" evidence="1">
    <location>
        <begin position="100"/>
        <end position="119"/>
    </location>
</feature>
<evidence type="ECO:0000256" key="1">
    <source>
        <dbReference type="SAM" id="MobiDB-lite"/>
    </source>
</evidence>
<sequence>MASFYFSRVPKFKIKSGKVVSEQGDNSSQPPVLLTATVPEVVVPHASKAIAGISSTVLSAPRIIAGVSPVIPPKESSFSSKDSRRSDKRKMVTDEEEETAMPRKGSEGNRDARNSREAK</sequence>
<feature type="region of interest" description="Disordered" evidence="1">
    <location>
        <begin position="69"/>
        <end position="119"/>
    </location>
</feature>
<evidence type="ECO:0000313" key="2">
    <source>
        <dbReference type="EMBL" id="KAL2551710.1"/>
    </source>
</evidence>
<protein>
    <submittedName>
        <fullName evidence="2">Uncharacterized protein</fullName>
    </submittedName>
</protein>
<gene>
    <name evidence="2" type="ORF">Fot_05329</name>
</gene>
<evidence type="ECO:0000313" key="3">
    <source>
        <dbReference type="Proteomes" id="UP001604277"/>
    </source>
</evidence>
<reference evidence="3" key="1">
    <citation type="submission" date="2024-07" db="EMBL/GenBank/DDBJ databases">
        <title>Two chromosome-level genome assemblies of Korean endemic species Abeliophyllum distichum and Forsythia ovata (Oleaceae).</title>
        <authorList>
            <person name="Jang H."/>
        </authorList>
    </citation>
    <scope>NUCLEOTIDE SEQUENCE [LARGE SCALE GENOMIC DNA]</scope>
</reference>
<comment type="caution">
    <text evidence="2">The sequence shown here is derived from an EMBL/GenBank/DDBJ whole genome shotgun (WGS) entry which is preliminary data.</text>
</comment>
<keyword evidence="3" id="KW-1185">Reference proteome</keyword>
<accession>A0ABD1WQF9</accession>
<proteinExistence type="predicted"/>
<dbReference type="AlphaFoldDB" id="A0ABD1WQF9"/>
<organism evidence="2 3">
    <name type="scientific">Forsythia ovata</name>
    <dbReference type="NCBI Taxonomy" id="205694"/>
    <lineage>
        <taxon>Eukaryota</taxon>
        <taxon>Viridiplantae</taxon>
        <taxon>Streptophyta</taxon>
        <taxon>Embryophyta</taxon>
        <taxon>Tracheophyta</taxon>
        <taxon>Spermatophyta</taxon>
        <taxon>Magnoliopsida</taxon>
        <taxon>eudicotyledons</taxon>
        <taxon>Gunneridae</taxon>
        <taxon>Pentapetalae</taxon>
        <taxon>asterids</taxon>
        <taxon>lamiids</taxon>
        <taxon>Lamiales</taxon>
        <taxon>Oleaceae</taxon>
        <taxon>Forsythieae</taxon>
        <taxon>Forsythia</taxon>
    </lineage>
</organism>